<evidence type="ECO:0000256" key="2">
    <source>
        <dbReference type="ARBA" id="ARBA00022679"/>
    </source>
</evidence>
<keyword evidence="6" id="KW-1185">Reference proteome</keyword>
<feature type="binding site" evidence="3">
    <location>
        <position position="295"/>
    </location>
    <ligand>
        <name>Zn(2+)</name>
        <dbReference type="ChEBI" id="CHEBI:29105"/>
    </ligand>
</feature>
<dbReference type="Proteomes" id="UP000663923">
    <property type="component" value="Chromosome"/>
</dbReference>
<dbReference type="Pfam" id="PF02574">
    <property type="entry name" value="S-methyl_trans"/>
    <property type="match status" value="1"/>
</dbReference>
<evidence type="ECO:0000256" key="1">
    <source>
        <dbReference type="ARBA" id="ARBA00022603"/>
    </source>
</evidence>
<comment type="cofactor">
    <cofactor evidence="3">
        <name>Zn(2+)</name>
        <dbReference type="ChEBI" id="CHEBI:29105"/>
    </cofactor>
</comment>
<gene>
    <name evidence="5" type="ORF">J4G78_16215</name>
</gene>
<dbReference type="PANTHER" id="PTHR11103">
    <property type="entry name" value="SLR1189 PROTEIN"/>
    <property type="match status" value="1"/>
</dbReference>
<dbReference type="InterPro" id="IPR003726">
    <property type="entry name" value="HCY_dom"/>
</dbReference>
<accession>A0ABX7T2C5</accession>
<organism evidence="5 6">
    <name type="scientific">Parasphingorhabdus cellanae</name>
    <dbReference type="NCBI Taxonomy" id="2806553"/>
    <lineage>
        <taxon>Bacteria</taxon>
        <taxon>Pseudomonadati</taxon>
        <taxon>Pseudomonadota</taxon>
        <taxon>Alphaproteobacteria</taxon>
        <taxon>Sphingomonadales</taxon>
        <taxon>Sphingomonadaceae</taxon>
        <taxon>Parasphingorhabdus</taxon>
    </lineage>
</organism>
<dbReference type="PANTHER" id="PTHR11103:SF18">
    <property type="entry name" value="SLR1189 PROTEIN"/>
    <property type="match status" value="1"/>
</dbReference>
<dbReference type="SUPFAM" id="SSF82282">
    <property type="entry name" value="Homocysteine S-methyltransferase"/>
    <property type="match status" value="1"/>
</dbReference>
<sequence length="320" mass="34558">MPIYRNCLPQLDAGIFLTDGGIETTLIFEDGLDLPDFAAFHLLKDAAGRDALCRYFHRHAAIAKAHGVGFILESATWRASADWGARLGYNESSLAEANRHAIKLLVELREELATASFPMLISGCVGPRGDGYDPGALMSTAEAEFYHRQQISVFADTEADMVTAITMTNVNEAIGLARAADSLAIPHVISFTVETDGRLPTGQSLKEAIEETDAKTGAAPAYYMVNCAHPTHFDQVLDGGSWIDRLRGLRANASTCSHAELDEAETLDEGDPFDLGQRYAALRARFPQINILGGCCGTDHRHIKQIALACTSGGAGFEQE</sequence>
<keyword evidence="1 3" id="KW-0489">Methyltransferase</keyword>
<keyword evidence="3" id="KW-0479">Metal-binding</keyword>
<evidence type="ECO:0000313" key="5">
    <source>
        <dbReference type="EMBL" id="QTD55716.1"/>
    </source>
</evidence>
<feature type="binding site" evidence="3">
    <location>
        <position position="227"/>
    </location>
    <ligand>
        <name>Zn(2+)</name>
        <dbReference type="ChEBI" id="CHEBI:29105"/>
    </ligand>
</feature>
<evidence type="ECO:0000259" key="4">
    <source>
        <dbReference type="PROSITE" id="PS50970"/>
    </source>
</evidence>
<dbReference type="Gene3D" id="3.20.20.330">
    <property type="entry name" value="Homocysteine-binding-like domain"/>
    <property type="match status" value="1"/>
</dbReference>
<evidence type="ECO:0000313" key="6">
    <source>
        <dbReference type="Proteomes" id="UP000663923"/>
    </source>
</evidence>
<protein>
    <submittedName>
        <fullName evidence="5">Homocysteine S-methyltransferase family protein</fullName>
    </submittedName>
</protein>
<dbReference type="EMBL" id="CP071794">
    <property type="protein sequence ID" value="QTD55716.1"/>
    <property type="molecule type" value="Genomic_DNA"/>
</dbReference>
<dbReference type="InterPro" id="IPR036589">
    <property type="entry name" value="HCY_dom_sf"/>
</dbReference>
<feature type="binding site" evidence="3">
    <location>
        <position position="296"/>
    </location>
    <ligand>
        <name>Zn(2+)</name>
        <dbReference type="ChEBI" id="CHEBI:29105"/>
    </ligand>
</feature>
<keyword evidence="3" id="KW-0862">Zinc</keyword>
<evidence type="ECO:0000256" key="3">
    <source>
        <dbReference type="PROSITE-ProRule" id="PRU00333"/>
    </source>
</evidence>
<dbReference type="PROSITE" id="PS50970">
    <property type="entry name" value="HCY"/>
    <property type="match status" value="1"/>
</dbReference>
<keyword evidence="2 3" id="KW-0808">Transferase</keyword>
<reference evidence="5 6" key="1">
    <citation type="submission" date="2021-03" db="EMBL/GenBank/DDBJ databases">
        <title>Complete genome of Parasphingorhabdus_sp.JHSY0214.</title>
        <authorList>
            <person name="Yoo J.H."/>
            <person name="Bae J.W."/>
        </authorList>
    </citation>
    <scope>NUCLEOTIDE SEQUENCE [LARGE SCALE GENOMIC DNA]</scope>
    <source>
        <strain evidence="5 6">JHSY0214</strain>
    </source>
</reference>
<proteinExistence type="predicted"/>
<dbReference type="RefSeq" id="WP_207987540.1">
    <property type="nucleotide sequence ID" value="NZ_CP071794.1"/>
</dbReference>
<feature type="domain" description="Hcy-binding" evidence="4">
    <location>
        <begin position="4"/>
        <end position="310"/>
    </location>
</feature>
<name>A0ABX7T2C5_9SPHN</name>